<evidence type="ECO:0000256" key="2">
    <source>
        <dbReference type="SAM" id="Phobius"/>
    </source>
</evidence>
<evidence type="ECO:0000313" key="4">
    <source>
        <dbReference type="Proteomes" id="UP000015106"/>
    </source>
</evidence>
<dbReference type="Proteomes" id="UP000015106">
    <property type="component" value="Unassembled WGS sequence"/>
</dbReference>
<reference evidence="3" key="2">
    <citation type="submission" date="2022-06" db="UniProtKB">
        <authorList>
            <consortium name="EnsemblPlants"/>
        </authorList>
    </citation>
    <scope>IDENTIFICATION</scope>
</reference>
<evidence type="ECO:0000256" key="1">
    <source>
        <dbReference type="SAM" id="MobiDB-lite"/>
    </source>
</evidence>
<organism evidence="3 4">
    <name type="scientific">Triticum urartu</name>
    <name type="common">Red wild einkorn</name>
    <name type="synonym">Crithodium urartu</name>
    <dbReference type="NCBI Taxonomy" id="4572"/>
    <lineage>
        <taxon>Eukaryota</taxon>
        <taxon>Viridiplantae</taxon>
        <taxon>Streptophyta</taxon>
        <taxon>Embryophyta</taxon>
        <taxon>Tracheophyta</taxon>
        <taxon>Spermatophyta</taxon>
        <taxon>Magnoliopsida</taxon>
        <taxon>Liliopsida</taxon>
        <taxon>Poales</taxon>
        <taxon>Poaceae</taxon>
        <taxon>BOP clade</taxon>
        <taxon>Pooideae</taxon>
        <taxon>Triticodae</taxon>
        <taxon>Triticeae</taxon>
        <taxon>Triticinae</taxon>
        <taxon>Triticum</taxon>
    </lineage>
</organism>
<sequence>MARRRRTSALRASSAAANSGSSASPSASTSTSHQCALPCSSCAALTFSATARSRACSCATRAPIHPASRLIAATRAAASSAVSAPTSASTTTLRRTDSRVGLPKRRGLALPEAGKARMARWGAKSSETSQASWTSLSRRYLILFCRFSRVRSPSCRRRTVPFAVAIASAVMLVLYYLLCFGLR</sequence>
<protein>
    <submittedName>
        <fullName evidence="3">Uncharacterized protein</fullName>
    </submittedName>
</protein>
<keyword evidence="2" id="KW-1133">Transmembrane helix</keyword>
<name>A0A8R7R9A1_TRIUA</name>
<accession>A0A8R7R9A1</accession>
<dbReference type="EnsemblPlants" id="TuG1812S0002117500.01.T01">
    <property type="protein sequence ID" value="TuG1812S0002117500.01.T01.s_cds36298"/>
    <property type="gene ID" value="TuG1812S0002117500.01"/>
</dbReference>
<feature type="region of interest" description="Disordered" evidence="1">
    <location>
        <begin position="1"/>
        <end position="28"/>
    </location>
</feature>
<dbReference type="Gramene" id="TuG1812S0002117500.01.T01">
    <property type="protein sequence ID" value="TuG1812S0002117500.01.T01.s_cds36298"/>
    <property type="gene ID" value="TuG1812S0002117500.01"/>
</dbReference>
<reference evidence="4" key="1">
    <citation type="journal article" date="2013" name="Nature">
        <title>Draft genome of the wheat A-genome progenitor Triticum urartu.</title>
        <authorList>
            <person name="Ling H.Q."/>
            <person name="Zhao S."/>
            <person name="Liu D."/>
            <person name="Wang J."/>
            <person name="Sun H."/>
            <person name="Zhang C."/>
            <person name="Fan H."/>
            <person name="Li D."/>
            <person name="Dong L."/>
            <person name="Tao Y."/>
            <person name="Gao C."/>
            <person name="Wu H."/>
            <person name="Li Y."/>
            <person name="Cui Y."/>
            <person name="Guo X."/>
            <person name="Zheng S."/>
            <person name="Wang B."/>
            <person name="Yu K."/>
            <person name="Liang Q."/>
            <person name="Yang W."/>
            <person name="Lou X."/>
            <person name="Chen J."/>
            <person name="Feng M."/>
            <person name="Jian J."/>
            <person name="Zhang X."/>
            <person name="Luo G."/>
            <person name="Jiang Y."/>
            <person name="Liu J."/>
            <person name="Wang Z."/>
            <person name="Sha Y."/>
            <person name="Zhang B."/>
            <person name="Wu H."/>
            <person name="Tang D."/>
            <person name="Shen Q."/>
            <person name="Xue P."/>
            <person name="Zou S."/>
            <person name="Wang X."/>
            <person name="Liu X."/>
            <person name="Wang F."/>
            <person name="Yang Y."/>
            <person name="An X."/>
            <person name="Dong Z."/>
            <person name="Zhang K."/>
            <person name="Zhang X."/>
            <person name="Luo M.C."/>
            <person name="Dvorak J."/>
            <person name="Tong Y."/>
            <person name="Wang J."/>
            <person name="Yang H."/>
            <person name="Li Z."/>
            <person name="Wang D."/>
            <person name="Zhang A."/>
            <person name="Wang J."/>
        </authorList>
    </citation>
    <scope>NUCLEOTIDE SEQUENCE</scope>
    <source>
        <strain evidence="4">cv. G1812</strain>
    </source>
</reference>
<keyword evidence="2" id="KW-0812">Transmembrane</keyword>
<feature type="compositionally biased region" description="Low complexity" evidence="1">
    <location>
        <begin position="9"/>
        <end position="28"/>
    </location>
</feature>
<evidence type="ECO:0000313" key="3">
    <source>
        <dbReference type="EnsemblPlants" id="TuG1812S0002117500.01.T01.s_cds36298"/>
    </source>
</evidence>
<keyword evidence="4" id="KW-1185">Reference proteome</keyword>
<feature type="transmembrane region" description="Helical" evidence="2">
    <location>
        <begin position="159"/>
        <end position="178"/>
    </location>
</feature>
<proteinExistence type="predicted"/>
<keyword evidence="2" id="KW-0472">Membrane</keyword>
<dbReference type="AlphaFoldDB" id="A0A8R7R9A1"/>